<feature type="domain" description="PAS" evidence="2">
    <location>
        <begin position="33"/>
        <end position="80"/>
    </location>
</feature>
<dbReference type="InterPro" id="IPR043128">
    <property type="entry name" value="Rev_trsase/Diguanyl_cyclase"/>
</dbReference>
<feature type="domain" description="PAC" evidence="3">
    <location>
        <begin position="234"/>
        <end position="290"/>
    </location>
</feature>
<keyword evidence="7" id="KW-1185">Reference proteome</keyword>
<accession>A0ABY4QWM1</accession>
<dbReference type="SUPFAM" id="SSF141868">
    <property type="entry name" value="EAL domain-like"/>
    <property type="match status" value="1"/>
</dbReference>
<dbReference type="SMART" id="SM00267">
    <property type="entry name" value="GGDEF"/>
    <property type="match status" value="1"/>
</dbReference>
<evidence type="ECO:0000259" key="2">
    <source>
        <dbReference type="PROSITE" id="PS50112"/>
    </source>
</evidence>
<dbReference type="SMART" id="SM00052">
    <property type="entry name" value="EAL"/>
    <property type="match status" value="1"/>
</dbReference>
<dbReference type="PROSITE" id="PS50883">
    <property type="entry name" value="EAL"/>
    <property type="match status" value="1"/>
</dbReference>
<dbReference type="Proteomes" id="UP001056336">
    <property type="component" value="Chromosome"/>
</dbReference>
<feature type="region of interest" description="Disordered" evidence="1">
    <location>
        <begin position="1"/>
        <end position="24"/>
    </location>
</feature>
<organism evidence="6 7">
    <name type="scientific">Jatrophihabitans telluris</name>
    <dbReference type="NCBI Taxonomy" id="2038343"/>
    <lineage>
        <taxon>Bacteria</taxon>
        <taxon>Bacillati</taxon>
        <taxon>Actinomycetota</taxon>
        <taxon>Actinomycetes</taxon>
        <taxon>Jatrophihabitantales</taxon>
        <taxon>Jatrophihabitantaceae</taxon>
        <taxon>Jatrophihabitans</taxon>
    </lineage>
</organism>
<reference evidence="6" key="2">
    <citation type="submission" date="2022-05" db="EMBL/GenBank/DDBJ databases">
        <authorList>
            <person name="Kim J.-S."/>
            <person name="Lee K."/>
            <person name="Suh M."/>
            <person name="Eom M."/>
            <person name="Kim J.-S."/>
            <person name="Kim D.-S."/>
            <person name="Ko S.-H."/>
            <person name="Shin Y."/>
            <person name="Lee J.-S."/>
        </authorList>
    </citation>
    <scope>NUCLEOTIDE SEQUENCE</scope>
    <source>
        <strain evidence="6">N237</strain>
    </source>
</reference>
<dbReference type="PROSITE" id="PS50113">
    <property type="entry name" value="PAC"/>
    <property type="match status" value="2"/>
</dbReference>
<dbReference type="InterPro" id="IPR000700">
    <property type="entry name" value="PAS-assoc_C"/>
</dbReference>
<dbReference type="InterPro" id="IPR000160">
    <property type="entry name" value="GGDEF_dom"/>
</dbReference>
<dbReference type="InterPro" id="IPR035919">
    <property type="entry name" value="EAL_sf"/>
</dbReference>
<evidence type="ECO:0000259" key="4">
    <source>
        <dbReference type="PROSITE" id="PS50883"/>
    </source>
</evidence>
<dbReference type="CDD" id="cd01948">
    <property type="entry name" value="EAL"/>
    <property type="match status" value="1"/>
</dbReference>
<evidence type="ECO:0000313" key="7">
    <source>
        <dbReference type="Proteomes" id="UP001056336"/>
    </source>
</evidence>
<evidence type="ECO:0000259" key="3">
    <source>
        <dbReference type="PROSITE" id="PS50113"/>
    </source>
</evidence>
<dbReference type="PANTHER" id="PTHR44757:SF2">
    <property type="entry name" value="BIOFILM ARCHITECTURE MAINTENANCE PROTEIN MBAA"/>
    <property type="match status" value="1"/>
</dbReference>
<dbReference type="InterPro" id="IPR001633">
    <property type="entry name" value="EAL_dom"/>
</dbReference>
<dbReference type="SMART" id="SM00086">
    <property type="entry name" value="PAC"/>
    <property type="match status" value="2"/>
</dbReference>
<evidence type="ECO:0000256" key="1">
    <source>
        <dbReference type="SAM" id="MobiDB-lite"/>
    </source>
</evidence>
<dbReference type="InterPro" id="IPR000014">
    <property type="entry name" value="PAS"/>
</dbReference>
<evidence type="ECO:0000313" key="6">
    <source>
        <dbReference type="EMBL" id="UQX87734.1"/>
    </source>
</evidence>
<dbReference type="InterPro" id="IPR052155">
    <property type="entry name" value="Biofilm_reg_signaling"/>
</dbReference>
<dbReference type="SMART" id="SM00091">
    <property type="entry name" value="PAS"/>
    <property type="match status" value="3"/>
</dbReference>
<feature type="domain" description="PAS" evidence="2">
    <location>
        <begin position="471"/>
        <end position="527"/>
    </location>
</feature>
<dbReference type="EMBL" id="CP097332">
    <property type="protein sequence ID" value="UQX87734.1"/>
    <property type="molecule type" value="Genomic_DNA"/>
</dbReference>
<sequence>MKVAGFEVPDTGAATPPTRTDADPVVPTSAATSLGYLDGLLRHAGGVMYVRDAEQSRFVLVNPAFEDLVGLAASEILGKTGHDIFPAAIADEHRANDLEVLADGRARTSREIATQADGSIREYISHKFVLTDPAGQAYAIGGISTDVTALEDERRAHQSARDEADARFAAVFEHAPIGQIFSDPSGTITEVNVALATMLGYGVQEMVGRSVADFANADQLDEIRAATLELLAGTSLTVSAIRRFRHRDGHCVPVRVTSALLRDASGAPRWWVSLVVDITEEESARTELDRAHRAAVRSAERLQVLHAIATAANEATDIESAAAHVLQAVCSHFRWAAGVLLRWPDNGRTDHPVRVAAGWQAGEQSSALRLAAAGQWALHRAGDIAPGGNSPVQILPAIPETGAPEGVALPVEGAGSVRYAWVLFPDDPQNSRSNPDREDLDWDSLEVLGLISIETSRLVERQAARMRLVDSEERFRSIFAGSPLPMALSIGSSGTFGEVNDALCELLGRRADELIGQSAARFTHPDDVPLLDVAGATALDAVDRRHRFEMRMIHANGAPVITDVTLTWVTGRDGKLLLLAQMENITARRRAEESLRRQADEDSLTGLANRSYLSRTLRSHAGDVAQFAALFIDLDGFKSINDSRGHEVGDEVLVEVAQRLRRAVRPSDIVARFGGDEFVTLCRGPIEESEARQIARRVEESLAAPIDTRGGAVRVTASVGIACGTIPLEDPTELLQRADAAMYHAKRLGKDRSELYDSRLHANALASQRTEAALRRAIEENRFVLHYQPIVSLPQQAIVGFEALVRLLDDDGTLIAPQHFIPVAEESGLIVPMGTWVLRQACSDIATLQRVSGMRLAVSVNVSAAQAARHDLADTVASALTDSGLDERSLCIELTESALLEADESTLAQLNDLRARGIQISLDDFGTGYSSLTYLRTFPVSNIKVDRSFVAGIGVRPGDLAIVRAVTGLARDLGIGCVAEGIETPRQLAEVIALGAQYGQGYLFSRPVPVTDLLDLLVPPLRTALGA</sequence>
<dbReference type="CDD" id="cd01949">
    <property type="entry name" value="GGDEF"/>
    <property type="match status" value="1"/>
</dbReference>
<dbReference type="Pfam" id="PF00990">
    <property type="entry name" value="GGDEF"/>
    <property type="match status" value="1"/>
</dbReference>
<dbReference type="Gene3D" id="3.30.450.20">
    <property type="entry name" value="PAS domain"/>
    <property type="match status" value="3"/>
</dbReference>
<proteinExistence type="predicted"/>
<gene>
    <name evidence="6" type="ORF">M6D93_15710</name>
</gene>
<dbReference type="PROSITE" id="PS50887">
    <property type="entry name" value="GGDEF"/>
    <property type="match status" value="1"/>
</dbReference>
<dbReference type="RefSeq" id="WP_249770547.1">
    <property type="nucleotide sequence ID" value="NZ_CP097332.1"/>
</dbReference>
<dbReference type="Gene3D" id="3.30.70.270">
    <property type="match status" value="1"/>
</dbReference>
<dbReference type="Gene3D" id="3.20.20.450">
    <property type="entry name" value="EAL domain"/>
    <property type="match status" value="1"/>
</dbReference>
<name>A0ABY4QWM1_9ACTN</name>
<feature type="domain" description="EAL" evidence="4">
    <location>
        <begin position="767"/>
        <end position="1021"/>
    </location>
</feature>
<dbReference type="InterPro" id="IPR001610">
    <property type="entry name" value="PAC"/>
</dbReference>
<dbReference type="InterPro" id="IPR035965">
    <property type="entry name" value="PAS-like_dom_sf"/>
</dbReference>
<dbReference type="NCBIfam" id="TIGR00254">
    <property type="entry name" value="GGDEF"/>
    <property type="match status" value="1"/>
</dbReference>
<reference evidence="6" key="1">
    <citation type="journal article" date="2018" name="Int. J. Syst. Evol. Microbiol.">
        <title>Jatrophihabitans telluris sp. nov., isolated from sediment soil of lava forest wetlands and the emended description of the genus Jatrophihabitans.</title>
        <authorList>
            <person name="Lee K.C."/>
            <person name="Suh M.K."/>
            <person name="Eom M.K."/>
            <person name="Kim K.K."/>
            <person name="Kim J.S."/>
            <person name="Kim D.S."/>
            <person name="Ko S.H."/>
            <person name="Shin Y.K."/>
            <person name="Lee J.S."/>
        </authorList>
    </citation>
    <scope>NUCLEOTIDE SEQUENCE</scope>
    <source>
        <strain evidence="6">N237</strain>
    </source>
</reference>
<dbReference type="InterPro" id="IPR029787">
    <property type="entry name" value="Nucleotide_cyclase"/>
</dbReference>
<dbReference type="Pfam" id="PF08448">
    <property type="entry name" value="PAS_4"/>
    <property type="match status" value="1"/>
</dbReference>
<evidence type="ECO:0000259" key="5">
    <source>
        <dbReference type="PROSITE" id="PS50887"/>
    </source>
</evidence>
<dbReference type="Pfam" id="PF00563">
    <property type="entry name" value="EAL"/>
    <property type="match status" value="1"/>
</dbReference>
<dbReference type="SUPFAM" id="SSF55785">
    <property type="entry name" value="PYP-like sensor domain (PAS domain)"/>
    <property type="match status" value="3"/>
</dbReference>
<dbReference type="InterPro" id="IPR013656">
    <property type="entry name" value="PAS_4"/>
</dbReference>
<dbReference type="SUPFAM" id="SSF55073">
    <property type="entry name" value="Nucleotide cyclase"/>
    <property type="match status" value="1"/>
</dbReference>
<feature type="domain" description="PAS" evidence="2">
    <location>
        <begin position="164"/>
        <end position="234"/>
    </location>
</feature>
<protein>
    <submittedName>
        <fullName evidence="6">EAL domain-containing protein</fullName>
    </submittedName>
</protein>
<dbReference type="PANTHER" id="PTHR44757">
    <property type="entry name" value="DIGUANYLATE CYCLASE DGCP"/>
    <property type="match status" value="1"/>
</dbReference>
<feature type="domain" description="GGDEF" evidence="5">
    <location>
        <begin position="625"/>
        <end position="758"/>
    </location>
</feature>
<dbReference type="PROSITE" id="PS50112">
    <property type="entry name" value="PAS"/>
    <property type="match status" value="3"/>
</dbReference>
<dbReference type="NCBIfam" id="TIGR00229">
    <property type="entry name" value="sensory_box"/>
    <property type="match status" value="3"/>
</dbReference>
<dbReference type="Pfam" id="PF13426">
    <property type="entry name" value="PAS_9"/>
    <property type="match status" value="2"/>
</dbReference>
<feature type="domain" description="PAC" evidence="3">
    <location>
        <begin position="546"/>
        <end position="597"/>
    </location>
</feature>
<dbReference type="CDD" id="cd00130">
    <property type="entry name" value="PAS"/>
    <property type="match status" value="3"/>
</dbReference>